<comment type="caution">
    <text evidence="2">The sequence shown here is derived from an EMBL/GenBank/DDBJ whole genome shotgun (WGS) entry which is preliminary data.</text>
</comment>
<dbReference type="InterPro" id="IPR025847">
    <property type="entry name" value="MEDS_domain"/>
</dbReference>
<evidence type="ECO:0000259" key="1">
    <source>
        <dbReference type="Pfam" id="PF14417"/>
    </source>
</evidence>
<evidence type="ECO:0000313" key="3">
    <source>
        <dbReference type="Proteomes" id="UP000820669"/>
    </source>
</evidence>
<accession>A0ABX1S9Q8</accession>
<gene>
    <name evidence="2" type="ORF">HF526_07650</name>
</gene>
<name>A0ABX1S9Q8_9PSEU</name>
<proteinExistence type="predicted"/>
<protein>
    <recommendedName>
        <fullName evidence="1">MEDS domain-containing protein</fullName>
    </recommendedName>
</protein>
<keyword evidence="3" id="KW-1185">Reference proteome</keyword>
<reference evidence="2 3" key="1">
    <citation type="submission" date="2020-04" db="EMBL/GenBank/DDBJ databases">
        <authorList>
            <person name="Klaysubun C."/>
            <person name="Duangmal K."/>
            <person name="Lipun K."/>
        </authorList>
    </citation>
    <scope>NUCLEOTIDE SEQUENCE [LARGE SCALE GENOMIC DNA]</scope>
    <source>
        <strain evidence="2 3">K10HN5</strain>
    </source>
</reference>
<dbReference type="EMBL" id="JAAXLA010000010">
    <property type="protein sequence ID" value="NMH97188.1"/>
    <property type="molecule type" value="Genomic_DNA"/>
</dbReference>
<dbReference type="RefSeq" id="WP_169380615.1">
    <property type="nucleotide sequence ID" value="NZ_JAAXLA010000010.1"/>
</dbReference>
<organism evidence="2 3">
    <name type="scientific">Pseudonocardia acidicola</name>
    <dbReference type="NCBI Taxonomy" id="2724939"/>
    <lineage>
        <taxon>Bacteria</taxon>
        <taxon>Bacillati</taxon>
        <taxon>Actinomycetota</taxon>
        <taxon>Actinomycetes</taxon>
        <taxon>Pseudonocardiales</taxon>
        <taxon>Pseudonocardiaceae</taxon>
        <taxon>Pseudonocardia</taxon>
    </lineage>
</organism>
<feature type="domain" description="MEDS" evidence="1">
    <location>
        <begin position="18"/>
        <end position="177"/>
    </location>
</feature>
<evidence type="ECO:0000313" key="2">
    <source>
        <dbReference type="EMBL" id="NMH97188.1"/>
    </source>
</evidence>
<dbReference type="Pfam" id="PF14417">
    <property type="entry name" value="MEDS"/>
    <property type="match status" value="1"/>
</dbReference>
<sequence>MSTQVRQPVLDLDIAAGDHICAVYSGPAERDAVLRPFLGAGLGAGHKCLFGLQESGASSLVRTLDMQADVDGCLASQQLQVLGADEPQFSPEEFSIPEMLAFWDRIVARSRAEGYEFARLGAEAAWWGPQLPGDEALIDYESELNTFTATQPVAVLCLYEQDDCTGGLVIDLLKTHPRMMIHGQLFENPWYLRPEEFRALRRTQGG</sequence>
<dbReference type="Proteomes" id="UP000820669">
    <property type="component" value="Unassembled WGS sequence"/>
</dbReference>